<dbReference type="EMBL" id="LFRF01000012">
    <property type="protein sequence ID" value="KND90514.1"/>
    <property type="molecule type" value="Genomic_DNA"/>
</dbReference>
<dbReference type="Proteomes" id="UP000036947">
    <property type="component" value="Unassembled WGS sequence"/>
</dbReference>
<sequence length="83" mass="9112">MTGDDLFKKLYWKAEEAYQKFGLSITIAGCLEPLLRDAGFTNVYCKAQGAHRNLGQGQDDTSHWLVPEDGGARVHLNVFGAAV</sequence>
<keyword evidence="2" id="KW-1185">Reference proteome</keyword>
<comment type="caution">
    <text evidence="1">The sequence shown here is derived from an EMBL/GenBank/DDBJ whole genome shotgun (WGS) entry which is preliminary data.</text>
</comment>
<dbReference type="AlphaFoldDB" id="A0A0L0N944"/>
<reference evidence="1 2" key="1">
    <citation type="journal article" date="2015" name="BMC Genomics">
        <title>The genome of the truffle-parasite Tolypocladium ophioglossoides and the evolution of antifungal peptaibiotics.</title>
        <authorList>
            <person name="Quandt C.A."/>
            <person name="Bushley K.E."/>
            <person name="Spatafora J.W."/>
        </authorList>
    </citation>
    <scope>NUCLEOTIDE SEQUENCE [LARGE SCALE GENOMIC DNA]</scope>
    <source>
        <strain evidence="1 2">CBS 100239</strain>
    </source>
</reference>
<gene>
    <name evidence="1" type="ORF">TOPH_04721</name>
</gene>
<evidence type="ECO:0000313" key="2">
    <source>
        <dbReference type="Proteomes" id="UP000036947"/>
    </source>
</evidence>
<dbReference type="OrthoDB" id="2013972at2759"/>
<evidence type="ECO:0000313" key="1">
    <source>
        <dbReference type="EMBL" id="KND90514.1"/>
    </source>
</evidence>
<protein>
    <submittedName>
        <fullName evidence="1">Uncharacterized protein</fullName>
    </submittedName>
</protein>
<organism evidence="1 2">
    <name type="scientific">Tolypocladium ophioglossoides (strain CBS 100239)</name>
    <name type="common">Snaketongue truffleclub</name>
    <name type="synonym">Elaphocordyceps ophioglossoides</name>
    <dbReference type="NCBI Taxonomy" id="1163406"/>
    <lineage>
        <taxon>Eukaryota</taxon>
        <taxon>Fungi</taxon>
        <taxon>Dikarya</taxon>
        <taxon>Ascomycota</taxon>
        <taxon>Pezizomycotina</taxon>
        <taxon>Sordariomycetes</taxon>
        <taxon>Hypocreomycetidae</taxon>
        <taxon>Hypocreales</taxon>
        <taxon>Ophiocordycipitaceae</taxon>
        <taxon>Tolypocladium</taxon>
    </lineage>
</organism>
<name>A0A0L0N944_TOLOC</name>
<accession>A0A0L0N944</accession>
<proteinExistence type="predicted"/>